<dbReference type="InterPro" id="IPR008972">
    <property type="entry name" value="Cupredoxin"/>
</dbReference>
<evidence type="ECO:0000256" key="7">
    <source>
        <dbReference type="ARBA" id="ARBA00022723"/>
    </source>
</evidence>
<keyword evidence="10 15" id="KW-0249">Electron transport</keyword>
<dbReference type="Gene3D" id="2.60.40.420">
    <property type="entry name" value="Cupredoxins - blue copper proteins"/>
    <property type="match status" value="1"/>
</dbReference>
<dbReference type="Pfam" id="PF02790">
    <property type="entry name" value="COX2_TM"/>
    <property type="match status" value="1"/>
</dbReference>
<keyword evidence="15" id="KW-0999">Mitochondrion inner membrane</keyword>
<gene>
    <name evidence="19" type="primary">COX2</name>
</gene>
<dbReference type="GO" id="GO:0004129">
    <property type="term" value="F:cytochrome-c oxidase activity"/>
    <property type="evidence" value="ECO:0007669"/>
    <property type="project" value="UniProtKB-EC"/>
</dbReference>
<dbReference type="PROSITE" id="PS00078">
    <property type="entry name" value="COX2"/>
    <property type="match status" value="1"/>
</dbReference>
<evidence type="ECO:0000256" key="10">
    <source>
        <dbReference type="ARBA" id="ARBA00022982"/>
    </source>
</evidence>
<sequence length="229" mass="26463">MFHDVVGSVGMDIMKYHGLVMMIIVFILSLVGYMGVFLVCGSLKYRHHTQWERLEYGWTVLPVILLGFLWGPSMKNLYHMDDVKIPEWNFKSVASQWYWNYEFHLLNQQDFEFQSYMSSESGSNFSTKGYRLLDVDWRMVVPSWTQINIYVTSSDVLHSFAIPSLLLKVDAIPGRINQLPCLFKIPGVFYGQCSEICGVNHTFMPIVVEAVPSKVFFSWLVELTSLTES</sequence>
<dbReference type="Gene3D" id="1.10.287.90">
    <property type="match status" value="1"/>
</dbReference>
<dbReference type="GO" id="GO:0005743">
    <property type="term" value="C:mitochondrial inner membrane"/>
    <property type="evidence" value="ECO:0007669"/>
    <property type="project" value="UniProtKB-SubCell"/>
</dbReference>
<comment type="similarity">
    <text evidence="2 15">Belongs to the cytochrome c oxidase subunit 2 family.</text>
</comment>
<evidence type="ECO:0000256" key="3">
    <source>
        <dbReference type="ARBA" id="ARBA00015946"/>
    </source>
</evidence>
<evidence type="ECO:0000313" key="19">
    <source>
        <dbReference type="EMBL" id="ACY00226.1"/>
    </source>
</evidence>
<dbReference type="Pfam" id="PF00116">
    <property type="entry name" value="COX2"/>
    <property type="match status" value="1"/>
</dbReference>
<reference evidence="19" key="1">
    <citation type="journal article" date="2011" name="BMC Genomics">
        <title>Mitochondrial genomes and Doubly Uniparental Inheritance: new insights from Musculista senhousia sex-linked mitochondrial DNAs (Bivalvia Mytilidae).</title>
        <authorList>
            <person name="Passamonti M."/>
            <person name="Ricci A."/>
            <person name="Milani L."/>
            <person name="Ghiselli F."/>
        </authorList>
    </citation>
    <scope>NUCLEOTIDE SEQUENCE</scope>
</reference>
<evidence type="ECO:0000256" key="4">
    <source>
        <dbReference type="ARBA" id="ARBA00022448"/>
    </source>
</evidence>
<dbReference type="EMBL" id="GU001954">
    <property type="protein sequence ID" value="ACY00226.1"/>
    <property type="molecule type" value="Genomic_DNA"/>
</dbReference>
<dbReference type="GO" id="GO:0042773">
    <property type="term" value="P:ATP synthesis coupled electron transport"/>
    <property type="evidence" value="ECO:0007669"/>
    <property type="project" value="TreeGrafter"/>
</dbReference>
<dbReference type="GO" id="GO:0005507">
    <property type="term" value="F:copper ion binding"/>
    <property type="evidence" value="ECO:0007669"/>
    <property type="project" value="InterPro"/>
</dbReference>
<evidence type="ECO:0000256" key="16">
    <source>
        <dbReference type="SAM" id="Phobius"/>
    </source>
</evidence>
<dbReference type="PANTHER" id="PTHR22888:SF9">
    <property type="entry name" value="CYTOCHROME C OXIDASE SUBUNIT 2"/>
    <property type="match status" value="1"/>
</dbReference>
<evidence type="ECO:0000256" key="2">
    <source>
        <dbReference type="ARBA" id="ARBA00007866"/>
    </source>
</evidence>
<dbReference type="InterPro" id="IPR001505">
    <property type="entry name" value="Copper_CuA"/>
</dbReference>
<dbReference type="PROSITE" id="PS50999">
    <property type="entry name" value="COX2_TM"/>
    <property type="match status" value="1"/>
</dbReference>
<evidence type="ECO:0000256" key="15">
    <source>
        <dbReference type="RuleBase" id="RU000457"/>
    </source>
</evidence>
<evidence type="ECO:0000256" key="13">
    <source>
        <dbReference type="ARBA" id="ARBA00023136"/>
    </source>
</evidence>
<evidence type="ECO:0000259" key="17">
    <source>
        <dbReference type="PROSITE" id="PS50857"/>
    </source>
</evidence>
<evidence type="ECO:0000256" key="5">
    <source>
        <dbReference type="ARBA" id="ARBA00022660"/>
    </source>
</evidence>
<organism evidence="19">
    <name type="scientific">Arcuatula senhousia</name>
    <name type="common">Asian date mussel</name>
    <name type="synonym">Musculista senhousia</name>
    <dbReference type="NCBI Taxonomy" id="1954227"/>
    <lineage>
        <taxon>Eukaryota</taxon>
        <taxon>Metazoa</taxon>
        <taxon>Spiralia</taxon>
        <taxon>Lophotrochozoa</taxon>
        <taxon>Mollusca</taxon>
        <taxon>Bivalvia</taxon>
        <taxon>Autobranchia</taxon>
        <taxon>Pteriomorphia</taxon>
        <taxon>Mytilida</taxon>
        <taxon>Mytiloidea</taxon>
        <taxon>Mytilidae</taxon>
        <taxon>Arcuatulinae</taxon>
        <taxon>Arcuatula</taxon>
    </lineage>
</organism>
<comment type="function">
    <text evidence="15">Component of the cytochrome c oxidase, the last enzyme in the mitochondrial electron transport chain which drives oxidative phosphorylation. The respiratory chain contains 3 multisubunit complexes succinate dehydrogenase (complex II, CII), ubiquinol-cytochrome c oxidoreductase (cytochrome b-c1 complex, complex III, CIII) and cytochrome c oxidase (complex IV, CIV), that cooperate to transfer electrons derived from NADH and succinate to molecular oxygen, creating an electrochemical gradient over the inner membrane that drives transmembrane transport and the ATP synthase. Cytochrome c oxidase is the component of the respiratory chain that catalyzes the reduction of oxygen to water. Electrons originating from reduced cytochrome c in the intermembrane space (IMS) are transferred via the dinuclear copper A center (CU(A)) of subunit 2 and heme A of subunit 1 to the active site in subunit 1, a binuclear center (BNC) formed by heme A3 and copper B (CU(B)). The BNC reduces molecular oxygen to 2 water molecules using 4 electrons from cytochrome c in the IMS and 4 protons from the mitochondrial matrix.</text>
</comment>
<proteinExistence type="inferred from homology"/>
<evidence type="ECO:0000259" key="18">
    <source>
        <dbReference type="PROSITE" id="PS50999"/>
    </source>
</evidence>
<dbReference type="AlphaFoldDB" id="E2DHW5"/>
<dbReference type="InterPro" id="IPR002429">
    <property type="entry name" value="CcO_II-like_C"/>
</dbReference>
<keyword evidence="7 15" id="KW-0479">Metal-binding</keyword>
<keyword evidence="8" id="KW-0460">Magnesium</keyword>
<keyword evidence="4 15" id="KW-0813">Transport</keyword>
<comment type="catalytic activity">
    <reaction evidence="14">
        <text>4 Fe(II)-[cytochrome c] + O2 + 8 H(+)(in) = 4 Fe(III)-[cytochrome c] + 2 H2O + 4 H(+)(out)</text>
        <dbReference type="Rhea" id="RHEA:11436"/>
        <dbReference type="Rhea" id="RHEA-COMP:10350"/>
        <dbReference type="Rhea" id="RHEA-COMP:14399"/>
        <dbReference type="ChEBI" id="CHEBI:15377"/>
        <dbReference type="ChEBI" id="CHEBI:15378"/>
        <dbReference type="ChEBI" id="CHEBI:15379"/>
        <dbReference type="ChEBI" id="CHEBI:29033"/>
        <dbReference type="ChEBI" id="CHEBI:29034"/>
        <dbReference type="EC" id="7.1.1.9"/>
    </reaction>
    <physiologicalReaction direction="left-to-right" evidence="14">
        <dbReference type="Rhea" id="RHEA:11437"/>
    </physiologicalReaction>
</comment>
<keyword evidence="9" id="KW-1278">Translocase</keyword>
<geneLocation type="mitochondrion" evidence="19"/>
<dbReference type="CTD" id="4513"/>
<dbReference type="SUPFAM" id="SSF81464">
    <property type="entry name" value="Cytochrome c oxidase subunit II-like, transmembrane region"/>
    <property type="match status" value="1"/>
</dbReference>
<evidence type="ECO:0000256" key="11">
    <source>
        <dbReference type="ARBA" id="ARBA00022989"/>
    </source>
</evidence>
<dbReference type="SUPFAM" id="SSF49503">
    <property type="entry name" value="Cupredoxins"/>
    <property type="match status" value="1"/>
</dbReference>
<comment type="subcellular location">
    <subcellularLocation>
        <location evidence="1">Membrane</location>
        <topology evidence="1">Multi-pass membrane protein</topology>
    </subcellularLocation>
    <subcellularLocation>
        <location evidence="15">Mitochondrion inner membrane</location>
        <topology evidence="15">Multi-pass membrane protein</topology>
    </subcellularLocation>
</comment>
<dbReference type="InterPro" id="IPR011759">
    <property type="entry name" value="Cyt_c_oxidase_su2_TM_dom"/>
</dbReference>
<protein>
    <recommendedName>
        <fullName evidence="3 15">Cytochrome c oxidase subunit 2</fullName>
    </recommendedName>
</protein>
<feature type="transmembrane region" description="Helical" evidence="16">
    <location>
        <begin position="54"/>
        <end position="71"/>
    </location>
</feature>
<dbReference type="PANTHER" id="PTHR22888">
    <property type="entry name" value="CYTOCHROME C OXIDASE, SUBUNIT II"/>
    <property type="match status" value="1"/>
</dbReference>
<accession>E2DHW5</accession>
<keyword evidence="13 15" id="KW-0472">Membrane</keyword>
<comment type="cofactor">
    <cofactor evidence="15">
        <name>Cu cation</name>
        <dbReference type="ChEBI" id="CHEBI:23378"/>
    </cofactor>
    <text evidence="15">Binds a copper A center.</text>
</comment>
<evidence type="ECO:0000256" key="6">
    <source>
        <dbReference type="ARBA" id="ARBA00022692"/>
    </source>
</evidence>
<dbReference type="GeneID" id="9830200"/>
<keyword evidence="11 16" id="KW-1133">Transmembrane helix</keyword>
<feature type="domain" description="Cytochrome oxidase subunit II transmembrane region profile" evidence="18">
    <location>
        <begin position="1"/>
        <end position="84"/>
    </location>
</feature>
<keyword evidence="12 15" id="KW-0186">Copper</keyword>
<evidence type="ECO:0000256" key="1">
    <source>
        <dbReference type="ARBA" id="ARBA00004141"/>
    </source>
</evidence>
<feature type="transmembrane region" description="Helical" evidence="16">
    <location>
        <begin position="20"/>
        <end position="42"/>
    </location>
</feature>
<dbReference type="PRINTS" id="PR01166">
    <property type="entry name" value="CYCOXIDASEII"/>
</dbReference>
<keyword evidence="15 19" id="KW-0496">Mitochondrion</keyword>
<dbReference type="InterPro" id="IPR036257">
    <property type="entry name" value="Cyt_c_oxidase_su2_TM_sf"/>
</dbReference>
<dbReference type="PROSITE" id="PS50857">
    <property type="entry name" value="COX2_CUA"/>
    <property type="match status" value="1"/>
</dbReference>
<dbReference type="InterPro" id="IPR045187">
    <property type="entry name" value="CcO_II"/>
</dbReference>
<feature type="domain" description="Cytochrome oxidase subunit II copper A binding" evidence="17">
    <location>
        <begin position="85"/>
        <end position="222"/>
    </location>
</feature>
<keyword evidence="5 15" id="KW-0679">Respiratory chain</keyword>
<dbReference type="RefSeq" id="YP_003934513.1">
    <property type="nucleotide sequence ID" value="NC_014590.1"/>
</dbReference>
<name>E2DHW5_ARCSE</name>
<evidence type="ECO:0000256" key="14">
    <source>
        <dbReference type="ARBA" id="ARBA00049512"/>
    </source>
</evidence>
<evidence type="ECO:0000256" key="12">
    <source>
        <dbReference type="ARBA" id="ARBA00023008"/>
    </source>
</evidence>
<evidence type="ECO:0000256" key="8">
    <source>
        <dbReference type="ARBA" id="ARBA00022842"/>
    </source>
</evidence>
<evidence type="ECO:0000256" key="9">
    <source>
        <dbReference type="ARBA" id="ARBA00022967"/>
    </source>
</evidence>
<keyword evidence="6 15" id="KW-0812">Transmembrane</keyword>